<dbReference type="AlphaFoldDB" id="A0A2N1UP91"/>
<evidence type="ECO:0000259" key="3">
    <source>
        <dbReference type="PROSITE" id="PS50977"/>
    </source>
</evidence>
<dbReference type="Gene3D" id="1.10.10.60">
    <property type="entry name" value="Homeodomain-like"/>
    <property type="match status" value="1"/>
</dbReference>
<evidence type="ECO:0000256" key="1">
    <source>
        <dbReference type="ARBA" id="ARBA00023125"/>
    </source>
</evidence>
<dbReference type="Pfam" id="PF00440">
    <property type="entry name" value="TetR_N"/>
    <property type="match status" value="1"/>
</dbReference>
<accession>A0A2N1UP91</accession>
<organism evidence="4 5">
    <name type="scientific">Candidatus Kuenenbacteria bacterium HGW-Kuenenbacteria-1</name>
    <dbReference type="NCBI Taxonomy" id="2013812"/>
    <lineage>
        <taxon>Bacteria</taxon>
        <taxon>Candidatus Kueneniibacteriota</taxon>
    </lineage>
</organism>
<dbReference type="InterPro" id="IPR050624">
    <property type="entry name" value="HTH-type_Tx_Regulator"/>
</dbReference>
<proteinExistence type="predicted"/>
<feature type="domain" description="HTH tetR-type" evidence="3">
    <location>
        <begin position="13"/>
        <end position="73"/>
    </location>
</feature>
<dbReference type="InterPro" id="IPR013570">
    <property type="entry name" value="Tscrpt_reg_YsiA_C"/>
</dbReference>
<feature type="DNA-binding region" description="H-T-H motif" evidence="2">
    <location>
        <begin position="36"/>
        <end position="55"/>
    </location>
</feature>
<comment type="caution">
    <text evidence="4">The sequence shown here is derived from an EMBL/GenBank/DDBJ whole genome shotgun (WGS) entry which is preliminary data.</text>
</comment>
<dbReference type="InterPro" id="IPR023772">
    <property type="entry name" value="DNA-bd_HTH_TetR-type_CS"/>
</dbReference>
<dbReference type="InterPro" id="IPR001647">
    <property type="entry name" value="HTH_TetR"/>
</dbReference>
<name>A0A2N1UP91_9BACT</name>
<dbReference type="PANTHER" id="PTHR43479">
    <property type="entry name" value="ACREF/ENVCD OPERON REPRESSOR-RELATED"/>
    <property type="match status" value="1"/>
</dbReference>
<protein>
    <recommendedName>
        <fullName evidence="3">HTH tetR-type domain-containing protein</fullName>
    </recommendedName>
</protein>
<reference evidence="4 5" key="1">
    <citation type="journal article" date="2017" name="ISME J.">
        <title>Potential for microbial H2 and metal transformations associated with novel bacteria and archaea in deep terrestrial subsurface sediments.</title>
        <authorList>
            <person name="Hernsdorf A.W."/>
            <person name="Amano Y."/>
            <person name="Miyakawa K."/>
            <person name="Ise K."/>
            <person name="Suzuki Y."/>
            <person name="Anantharaman K."/>
            <person name="Probst A."/>
            <person name="Burstein D."/>
            <person name="Thomas B.C."/>
            <person name="Banfield J.F."/>
        </authorList>
    </citation>
    <scope>NUCLEOTIDE SEQUENCE [LARGE SCALE GENOMIC DNA]</scope>
    <source>
        <strain evidence="4">HGW-Kuenenbacteria-1</strain>
    </source>
</reference>
<dbReference type="PRINTS" id="PR00455">
    <property type="entry name" value="HTHTETR"/>
</dbReference>
<dbReference type="SUPFAM" id="SSF46689">
    <property type="entry name" value="Homeodomain-like"/>
    <property type="match status" value="1"/>
</dbReference>
<keyword evidence="1 2" id="KW-0238">DNA-binding</keyword>
<dbReference type="EMBL" id="PGYQ01000001">
    <property type="protein sequence ID" value="PKL72708.1"/>
    <property type="molecule type" value="Genomic_DNA"/>
</dbReference>
<sequence length="195" mass="22166">MEIIAKKSEGVIQDTKNHIINTARKFFSEYSYLGVSMNDIAKKLNITKAALYYHFTGKAEIYGKVIDNVFNDLNLTLTQALSETAVDKKLHKIIKNYLDFGFKEKNLIKALVVKLSPADSKITKRTEKLREQVANVIQPVIEEVFSSKKLNKKVDSRLLTSLLTGMMDGLLLEYSFLNKKIDSEKVSNQIVTILF</sequence>
<dbReference type="InterPro" id="IPR036271">
    <property type="entry name" value="Tet_transcr_reg_TetR-rel_C_sf"/>
</dbReference>
<evidence type="ECO:0000313" key="4">
    <source>
        <dbReference type="EMBL" id="PKL72708.1"/>
    </source>
</evidence>
<evidence type="ECO:0000256" key="2">
    <source>
        <dbReference type="PROSITE-ProRule" id="PRU00335"/>
    </source>
</evidence>
<dbReference type="Proteomes" id="UP000233414">
    <property type="component" value="Unassembled WGS sequence"/>
</dbReference>
<dbReference type="InterPro" id="IPR009057">
    <property type="entry name" value="Homeodomain-like_sf"/>
</dbReference>
<gene>
    <name evidence="4" type="ORF">CVV26_00370</name>
</gene>
<dbReference type="Gene3D" id="1.10.357.10">
    <property type="entry name" value="Tetracycline Repressor, domain 2"/>
    <property type="match status" value="1"/>
</dbReference>
<dbReference type="SUPFAM" id="SSF48498">
    <property type="entry name" value="Tetracyclin repressor-like, C-terminal domain"/>
    <property type="match status" value="1"/>
</dbReference>
<dbReference type="Pfam" id="PF08359">
    <property type="entry name" value="TetR_C_4"/>
    <property type="match status" value="1"/>
</dbReference>
<dbReference type="PROSITE" id="PS50977">
    <property type="entry name" value="HTH_TETR_2"/>
    <property type="match status" value="1"/>
</dbReference>
<dbReference type="PROSITE" id="PS01081">
    <property type="entry name" value="HTH_TETR_1"/>
    <property type="match status" value="1"/>
</dbReference>
<dbReference type="PANTHER" id="PTHR43479:SF11">
    <property type="entry name" value="ACREF_ENVCD OPERON REPRESSOR-RELATED"/>
    <property type="match status" value="1"/>
</dbReference>
<evidence type="ECO:0000313" key="5">
    <source>
        <dbReference type="Proteomes" id="UP000233414"/>
    </source>
</evidence>
<dbReference type="GO" id="GO:0003677">
    <property type="term" value="F:DNA binding"/>
    <property type="evidence" value="ECO:0007669"/>
    <property type="project" value="UniProtKB-UniRule"/>
</dbReference>